<feature type="domain" description="Chromatin assembly factor 1 subunit A dimerization" evidence="9">
    <location>
        <begin position="735"/>
        <end position="800"/>
    </location>
</feature>
<evidence type="ECO:0000256" key="2">
    <source>
        <dbReference type="ARBA" id="ARBA00022705"/>
    </source>
</evidence>
<feature type="compositionally biased region" description="Polar residues" evidence="7">
    <location>
        <begin position="1"/>
        <end position="10"/>
    </location>
</feature>
<proteinExistence type="predicted"/>
<dbReference type="Pfam" id="PF12253">
    <property type="entry name" value="CAF1A_dimeriz"/>
    <property type="match status" value="1"/>
</dbReference>
<name>A0A507FHM8_9FUNG</name>
<evidence type="ECO:0000313" key="10">
    <source>
        <dbReference type="EMBL" id="TPX75803.1"/>
    </source>
</evidence>
<feature type="compositionally biased region" description="Acidic residues" evidence="7">
    <location>
        <begin position="359"/>
        <end position="373"/>
    </location>
</feature>
<evidence type="ECO:0000256" key="5">
    <source>
        <dbReference type="ARBA" id="ARBA00023204"/>
    </source>
</evidence>
<dbReference type="OrthoDB" id="440676at2759"/>
<keyword evidence="2" id="KW-0235">DNA replication</keyword>
<feature type="region of interest" description="Disordered" evidence="7">
    <location>
        <begin position="129"/>
        <end position="155"/>
    </location>
</feature>
<comment type="subcellular location">
    <subcellularLocation>
        <location evidence="1">Nucleus</location>
    </subcellularLocation>
</comment>
<protein>
    <recommendedName>
        <fullName evidence="12">Chromatin assembly factor 1 subunit A</fullName>
    </recommendedName>
</protein>
<keyword evidence="3" id="KW-0227">DNA damage</keyword>
<sequence>MTATTESTAKSGAETREVRDVNDRVGGDNGQEARAAVQSMNEMQGFSEAGGPEMQGNDSDVVTPAGSSHRKDKRRSAASKPAIVESSPASSKSSHADEAYEDEPLAPELSIESESGAISDSVAVQLSSPKVKTANTKSSTARSSTSKRAVANQTKSKAKPITAFFSAIPNPMSASNSITNTPIKSAPSQHAHVYVELSLDAPILNSDDIPMEVVASSSAETVISIETAKPQNDESVDEMIIMEDPESVTTNIRNDEVPKDVDSSSPHVSVPPFTSALVRFEKGKLVFKEKKMALDRHPATISELNAFHTFKSEIIASKNWKQVDKFPTQFYPLLAKLVQDSNKSRDELAKQIRNQILPELDDEDDEEENDDGNSELNGFLQESMISDAISDVAIRINYGLDVNDVILEDYAIWRWEVVDKSLLGEFSSKAEARVATRQQAQKDAAQLFQSMPASERASILQLGVKKDTALSSEQPHPILLDTSEEAQKASKKSIAKEKKESAKLAAQKLKDELKEKKEQEKREAKEEAKRKKEEKQALEKAKEEQKRQKKEEERLKAEKAKEDAKLKKETNRGKVEKSQPSLFSFIVRSKKETPAPPIHANEADAALTLFRERFLPFHVKSGVEVAKHNRFMHDISNGFVAEIHEQKSNEDFTPNFTAFLKSESRKFRENARKVHETKMKARRESLRKQQAVTIHSTAPTTLTDVFDTETNTASMDVVMDEEGDPFAKFRECRWKFLKFQEDYRPPYFGTWTKQSRVIKGKNPWAKDVAGGVLNYEVDSEAEWEEDEPGEELQSEDEEDDGAVSGPSAVGAGGEADGEELDDWLVPDGYLSEDEADGEDGDKAGRKGDKSFKEVVQKKIGPLVPVVLSLFGDNNGAAMEAGLDNYEMVWMADIGSVDPFTLKRNSPLALVSGPQHGKNYSGGKSLSKALKANSEKHIFDDANLEALVQLVDGSSLSLGKLVEVTKEK</sequence>
<dbReference type="InterPro" id="IPR021644">
    <property type="entry name" value="CAF-1_p150_acidic"/>
</dbReference>
<dbReference type="PANTHER" id="PTHR15272:SF0">
    <property type="entry name" value="CHROMATIN ASSEMBLY FACTOR 1 SUBUNIT A"/>
    <property type="match status" value="1"/>
</dbReference>
<keyword evidence="6" id="KW-0539">Nucleus</keyword>
<feature type="compositionally biased region" description="Acidic residues" evidence="7">
    <location>
        <begin position="815"/>
        <end position="839"/>
    </location>
</feature>
<dbReference type="AlphaFoldDB" id="A0A507FHM8"/>
<dbReference type="EMBL" id="QEAP01000067">
    <property type="protein sequence ID" value="TPX75803.1"/>
    <property type="molecule type" value="Genomic_DNA"/>
</dbReference>
<dbReference type="PANTHER" id="PTHR15272">
    <property type="entry name" value="CHROMATIN ASSEMBLY FACTOR 1 SUBUNIT A CAF-1 SUBUNIT A"/>
    <property type="match status" value="1"/>
</dbReference>
<evidence type="ECO:0000256" key="3">
    <source>
        <dbReference type="ARBA" id="ARBA00022763"/>
    </source>
</evidence>
<accession>A0A507FHM8</accession>
<dbReference type="GO" id="GO:0005634">
    <property type="term" value="C:nucleus"/>
    <property type="evidence" value="ECO:0007669"/>
    <property type="project" value="UniProtKB-SubCell"/>
</dbReference>
<evidence type="ECO:0000256" key="6">
    <source>
        <dbReference type="ARBA" id="ARBA00023242"/>
    </source>
</evidence>
<gene>
    <name evidence="10" type="ORF">CcCBS67573_g02917</name>
</gene>
<dbReference type="InterPro" id="IPR022043">
    <property type="entry name" value="CAF1A_DD"/>
</dbReference>
<dbReference type="GO" id="GO:0006260">
    <property type="term" value="P:DNA replication"/>
    <property type="evidence" value="ECO:0007669"/>
    <property type="project" value="UniProtKB-KW"/>
</dbReference>
<evidence type="ECO:0000259" key="8">
    <source>
        <dbReference type="Pfam" id="PF11600"/>
    </source>
</evidence>
<feature type="region of interest" description="Disordered" evidence="7">
    <location>
        <begin position="473"/>
        <end position="577"/>
    </location>
</feature>
<feature type="compositionally biased region" description="Basic and acidic residues" evidence="7">
    <location>
        <begin position="840"/>
        <end position="849"/>
    </location>
</feature>
<keyword evidence="11" id="KW-1185">Reference proteome</keyword>
<evidence type="ECO:0000256" key="1">
    <source>
        <dbReference type="ARBA" id="ARBA00004123"/>
    </source>
</evidence>
<evidence type="ECO:0000256" key="4">
    <source>
        <dbReference type="ARBA" id="ARBA00023186"/>
    </source>
</evidence>
<evidence type="ECO:0000313" key="11">
    <source>
        <dbReference type="Proteomes" id="UP000320333"/>
    </source>
</evidence>
<evidence type="ECO:0008006" key="12">
    <source>
        <dbReference type="Google" id="ProtNLM"/>
    </source>
</evidence>
<feature type="domain" description="Chromatin assembly factor 1 p150 subunit acidic region" evidence="8">
    <location>
        <begin position="483"/>
        <end position="622"/>
    </location>
</feature>
<evidence type="ECO:0000259" key="9">
    <source>
        <dbReference type="Pfam" id="PF12253"/>
    </source>
</evidence>
<feature type="compositionally biased region" description="Basic and acidic residues" evidence="7">
    <location>
        <begin position="494"/>
        <end position="577"/>
    </location>
</feature>
<organism evidence="10 11">
    <name type="scientific">Chytriomyces confervae</name>
    <dbReference type="NCBI Taxonomy" id="246404"/>
    <lineage>
        <taxon>Eukaryota</taxon>
        <taxon>Fungi</taxon>
        <taxon>Fungi incertae sedis</taxon>
        <taxon>Chytridiomycota</taxon>
        <taxon>Chytridiomycota incertae sedis</taxon>
        <taxon>Chytridiomycetes</taxon>
        <taxon>Chytridiales</taxon>
        <taxon>Chytriomycetaceae</taxon>
        <taxon>Chytriomyces</taxon>
    </lineage>
</organism>
<dbReference type="Proteomes" id="UP000320333">
    <property type="component" value="Unassembled WGS sequence"/>
</dbReference>
<dbReference type="GO" id="GO:0033186">
    <property type="term" value="C:CAF-1 complex"/>
    <property type="evidence" value="ECO:0007669"/>
    <property type="project" value="TreeGrafter"/>
</dbReference>
<feature type="compositionally biased region" description="Low complexity" evidence="7">
    <location>
        <begin position="132"/>
        <end position="149"/>
    </location>
</feature>
<dbReference type="GO" id="GO:0006281">
    <property type="term" value="P:DNA repair"/>
    <property type="evidence" value="ECO:0007669"/>
    <property type="project" value="UniProtKB-KW"/>
</dbReference>
<dbReference type="Pfam" id="PF11600">
    <property type="entry name" value="CAF1A_acidic"/>
    <property type="match status" value="1"/>
</dbReference>
<feature type="region of interest" description="Disordered" evidence="7">
    <location>
        <begin position="1"/>
        <end position="109"/>
    </location>
</feature>
<evidence type="ECO:0000256" key="7">
    <source>
        <dbReference type="SAM" id="MobiDB-lite"/>
    </source>
</evidence>
<feature type="region of interest" description="Disordered" evidence="7">
    <location>
        <begin position="354"/>
        <end position="377"/>
    </location>
</feature>
<keyword evidence="4" id="KW-0143">Chaperone</keyword>
<feature type="compositionally biased region" description="Basic residues" evidence="7">
    <location>
        <begin position="68"/>
        <end position="77"/>
    </location>
</feature>
<dbReference type="GO" id="GO:0006334">
    <property type="term" value="P:nucleosome assembly"/>
    <property type="evidence" value="ECO:0007669"/>
    <property type="project" value="TreeGrafter"/>
</dbReference>
<feature type="compositionally biased region" description="Acidic residues" evidence="7">
    <location>
        <begin position="779"/>
        <end position="801"/>
    </location>
</feature>
<feature type="region of interest" description="Disordered" evidence="7">
    <location>
        <begin position="779"/>
        <end position="849"/>
    </location>
</feature>
<reference evidence="10 11" key="1">
    <citation type="journal article" date="2019" name="Sci. Rep.">
        <title>Comparative genomics of chytrid fungi reveal insights into the obligate biotrophic and pathogenic lifestyle of Synchytrium endobioticum.</title>
        <authorList>
            <person name="van de Vossenberg B.T.L.H."/>
            <person name="Warris S."/>
            <person name="Nguyen H.D.T."/>
            <person name="van Gent-Pelzer M.P.E."/>
            <person name="Joly D.L."/>
            <person name="van de Geest H.C."/>
            <person name="Bonants P.J.M."/>
            <person name="Smith D.S."/>
            <person name="Levesque C.A."/>
            <person name="van der Lee T.A.J."/>
        </authorList>
    </citation>
    <scope>NUCLEOTIDE SEQUENCE [LARGE SCALE GENOMIC DNA]</scope>
    <source>
        <strain evidence="10 11">CBS 675.73</strain>
    </source>
</reference>
<comment type="caution">
    <text evidence="10">The sequence shown here is derived from an EMBL/GenBank/DDBJ whole genome shotgun (WGS) entry which is preliminary data.</text>
</comment>
<keyword evidence="5" id="KW-0234">DNA repair</keyword>
<dbReference type="STRING" id="246404.A0A507FHM8"/>
<feature type="compositionally biased region" description="Basic and acidic residues" evidence="7">
    <location>
        <begin position="13"/>
        <end position="26"/>
    </location>
</feature>